<dbReference type="InterPro" id="IPR003313">
    <property type="entry name" value="AraC-bd"/>
</dbReference>
<organism evidence="5 6">
    <name type="scientific">Robinsoniella peoriensis</name>
    <dbReference type="NCBI Taxonomy" id="180332"/>
    <lineage>
        <taxon>Bacteria</taxon>
        <taxon>Bacillati</taxon>
        <taxon>Bacillota</taxon>
        <taxon>Clostridia</taxon>
        <taxon>Lachnospirales</taxon>
        <taxon>Lachnospiraceae</taxon>
        <taxon>Robinsoniella</taxon>
    </lineage>
</organism>
<dbReference type="PANTHER" id="PTHR43280:SF28">
    <property type="entry name" value="HTH-TYPE TRANSCRIPTIONAL ACTIVATOR RHAS"/>
    <property type="match status" value="1"/>
</dbReference>
<keyword evidence="3" id="KW-0804">Transcription</keyword>
<evidence type="ECO:0000313" key="6">
    <source>
        <dbReference type="Proteomes" id="UP000306509"/>
    </source>
</evidence>
<feature type="domain" description="HTH araC/xylS-type" evidence="4">
    <location>
        <begin position="156"/>
        <end position="254"/>
    </location>
</feature>
<dbReference type="Gene3D" id="1.10.10.60">
    <property type="entry name" value="Homeodomain-like"/>
    <property type="match status" value="1"/>
</dbReference>
<dbReference type="InterPro" id="IPR037923">
    <property type="entry name" value="HTH-like"/>
</dbReference>
<dbReference type="Pfam" id="PF02311">
    <property type="entry name" value="AraC_binding"/>
    <property type="match status" value="1"/>
</dbReference>
<reference evidence="5 6" key="1">
    <citation type="journal article" date="2019" name="Anaerobe">
        <title>Detection of Robinsoniella peoriensis in multiple bone samples of a trauma patient.</title>
        <authorList>
            <person name="Schrottner P."/>
            <person name="Hartwich K."/>
            <person name="Bunk B."/>
            <person name="Schober I."/>
            <person name="Helbig S."/>
            <person name="Rudolph W.W."/>
            <person name="Gunzer F."/>
        </authorList>
    </citation>
    <scope>NUCLEOTIDE SEQUENCE [LARGE SCALE GENOMIC DNA]</scope>
    <source>
        <strain evidence="5 6">DSM 106044</strain>
    </source>
</reference>
<dbReference type="SUPFAM" id="SSF51215">
    <property type="entry name" value="Regulatory protein AraC"/>
    <property type="match status" value="1"/>
</dbReference>
<keyword evidence="2" id="KW-0238">DNA-binding</keyword>
<dbReference type="InterPro" id="IPR020449">
    <property type="entry name" value="Tscrpt_reg_AraC-type_HTH"/>
</dbReference>
<dbReference type="EMBL" id="QGQD01000067">
    <property type="protein sequence ID" value="TLC99705.1"/>
    <property type="molecule type" value="Genomic_DNA"/>
</dbReference>
<dbReference type="PROSITE" id="PS01124">
    <property type="entry name" value="HTH_ARAC_FAMILY_2"/>
    <property type="match status" value="1"/>
</dbReference>
<dbReference type="RefSeq" id="WP_138003156.1">
    <property type="nucleotide sequence ID" value="NZ_QGQD01000067.1"/>
</dbReference>
<sequence length="267" mass="30179">MKLKMNVINLYQCDSGFETSRRVFDYHYMLYVHRGKGRYVIGNKTCPAIMGDLFYVPPGVGNTILADVEDPFLLSGIEFVLQDQSPENRMALAGLCHKTNILKNSFLEETIQQMVKEYHIGRMYSSQICSSLLGSLVMKLLQSQVMGGQEQDQMKGQILDYIVEHMQEGITHQELSAVFACHKSTINRILTASTGMSLKNYLIDLRLKKAGELLKYSNKSMSEIAELCGYQSSIFFSRQFKQKMGVTPLHFRNCSGNTPVGIITDTK</sequence>
<evidence type="ECO:0000259" key="4">
    <source>
        <dbReference type="PROSITE" id="PS01124"/>
    </source>
</evidence>
<dbReference type="PANTHER" id="PTHR43280">
    <property type="entry name" value="ARAC-FAMILY TRANSCRIPTIONAL REGULATOR"/>
    <property type="match status" value="1"/>
</dbReference>
<proteinExistence type="predicted"/>
<gene>
    <name evidence="5" type="primary">btr_13</name>
    <name evidence="5" type="ORF">DSM106044_03497</name>
</gene>
<dbReference type="Proteomes" id="UP000306509">
    <property type="component" value="Unassembled WGS sequence"/>
</dbReference>
<dbReference type="InterPro" id="IPR009057">
    <property type="entry name" value="Homeodomain-like_sf"/>
</dbReference>
<dbReference type="Gene3D" id="2.60.120.10">
    <property type="entry name" value="Jelly Rolls"/>
    <property type="match status" value="1"/>
</dbReference>
<evidence type="ECO:0000256" key="1">
    <source>
        <dbReference type="ARBA" id="ARBA00023015"/>
    </source>
</evidence>
<dbReference type="InterPro" id="IPR014710">
    <property type="entry name" value="RmlC-like_jellyroll"/>
</dbReference>
<dbReference type="Pfam" id="PF12833">
    <property type="entry name" value="HTH_18"/>
    <property type="match status" value="1"/>
</dbReference>
<keyword evidence="6" id="KW-1185">Reference proteome</keyword>
<keyword evidence="1" id="KW-0805">Transcription regulation</keyword>
<dbReference type="STRING" id="180332.GCA_000797495_00581"/>
<name>A0A4U8QCN1_9FIRM</name>
<dbReference type="GO" id="GO:0003700">
    <property type="term" value="F:DNA-binding transcription factor activity"/>
    <property type="evidence" value="ECO:0007669"/>
    <property type="project" value="InterPro"/>
</dbReference>
<dbReference type="InterPro" id="IPR018060">
    <property type="entry name" value="HTH_AraC"/>
</dbReference>
<accession>A0A4U8QCN1</accession>
<dbReference type="AlphaFoldDB" id="A0A4U8QCN1"/>
<comment type="caution">
    <text evidence="5">The sequence shown here is derived from an EMBL/GenBank/DDBJ whole genome shotgun (WGS) entry which is preliminary data.</text>
</comment>
<dbReference type="SUPFAM" id="SSF46689">
    <property type="entry name" value="Homeodomain-like"/>
    <property type="match status" value="1"/>
</dbReference>
<protein>
    <submittedName>
        <fullName evidence="5">Bacillibactin transport regulator</fullName>
    </submittedName>
</protein>
<evidence type="ECO:0000256" key="2">
    <source>
        <dbReference type="ARBA" id="ARBA00023125"/>
    </source>
</evidence>
<evidence type="ECO:0000313" key="5">
    <source>
        <dbReference type="EMBL" id="TLC99705.1"/>
    </source>
</evidence>
<dbReference type="GO" id="GO:0043565">
    <property type="term" value="F:sequence-specific DNA binding"/>
    <property type="evidence" value="ECO:0007669"/>
    <property type="project" value="InterPro"/>
</dbReference>
<dbReference type="SMART" id="SM00342">
    <property type="entry name" value="HTH_ARAC"/>
    <property type="match status" value="1"/>
</dbReference>
<evidence type="ECO:0000256" key="3">
    <source>
        <dbReference type="ARBA" id="ARBA00023163"/>
    </source>
</evidence>
<dbReference type="PRINTS" id="PR00032">
    <property type="entry name" value="HTHARAC"/>
</dbReference>